<name>A0A7H0LKL6_9SPHN</name>
<proteinExistence type="predicted"/>
<evidence type="ECO:0000313" key="1">
    <source>
        <dbReference type="EMBL" id="QNQ10219.1"/>
    </source>
</evidence>
<dbReference type="Pfam" id="PF13376">
    <property type="entry name" value="OmdA"/>
    <property type="match status" value="1"/>
</dbReference>
<reference evidence="1 2" key="1">
    <citation type="submission" date="2020-09" db="EMBL/GenBank/DDBJ databases">
        <title>Sphingomonas sp., a new species isolated from pork steak.</title>
        <authorList>
            <person name="Heidler von Heilborn D."/>
        </authorList>
    </citation>
    <scope>NUCLEOTIDE SEQUENCE [LARGE SCALE GENOMIC DNA]</scope>
    <source>
        <strain evidence="2">S8-3T</strain>
    </source>
</reference>
<sequence>MTDSSDILAFADATAWDAWLADHHAGSNGVWLLIGKKGSKKEAIAISDALDVALCHGWIDSQRKGHDADFYLQRYSPRRSKSPWSKLNVERVEALNEAGRMRPGGLAEVELAQADGRWAVAYESQRIATLPDDLSAALRLNQRARTAFERLDRTSQYSATLPILKATTPEVRATRVQKLIAKLVAGDLASNDIPG</sequence>
<keyword evidence="2" id="KW-1185">Reference proteome</keyword>
<protein>
    <submittedName>
        <fullName evidence="1">YdeI/OmpD-associated family protein</fullName>
    </submittedName>
</protein>
<organism evidence="1 2">
    <name type="scientific">Sphingomonas alpina</name>
    <dbReference type="NCBI Taxonomy" id="653931"/>
    <lineage>
        <taxon>Bacteria</taxon>
        <taxon>Pseudomonadati</taxon>
        <taxon>Pseudomonadota</taxon>
        <taxon>Alphaproteobacteria</taxon>
        <taxon>Sphingomonadales</taxon>
        <taxon>Sphingomonadaceae</taxon>
        <taxon>Sphingomonas</taxon>
    </lineage>
</organism>
<dbReference type="EMBL" id="CP061038">
    <property type="protein sequence ID" value="QNQ10219.1"/>
    <property type="molecule type" value="Genomic_DNA"/>
</dbReference>
<gene>
    <name evidence="1" type="ORF">H3Z74_02965</name>
</gene>
<dbReference type="KEGG" id="spap:H3Z74_02965"/>
<evidence type="ECO:0000313" key="2">
    <source>
        <dbReference type="Proteomes" id="UP000516148"/>
    </source>
</evidence>
<dbReference type="AlphaFoldDB" id="A0A7H0LKL6"/>
<dbReference type="RefSeq" id="WP_187762523.1">
    <property type="nucleotide sequence ID" value="NZ_CP061038.1"/>
</dbReference>
<accession>A0A7H0LKL6</accession>
<dbReference type="Proteomes" id="UP000516148">
    <property type="component" value="Chromosome"/>
</dbReference>